<dbReference type="Gene3D" id="3.40.109.10">
    <property type="entry name" value="NADH Oxidase"/>
    <property type="match status" value="1"/>
</dbReference>
<evidence type="ECO:0000313" key="9">
    <source>
        <dbReference type="Proteomes" id="UP000288096"/>
    </source>
</evidence>
<accession>A0A401FWX6</accession>
<evidence type="ECO:0000259" key="7">
    <source>
        <dbReference type="PROSITE" id="PS51379"/>
    </source>
</evidence>
<organism evidence="8 9">
    <name type="scientific">Desulfonema ishimotonii</name>
    <dbReference type="NCBI Taxonomy" id="45657"/>
    <lineage>
        <taxon>Bacteria</taxon>
        <taxon>Pseudomonadati</taxon>
        <taxon>Thermodesulfobacteriota</taxon>
        <taxon>Desulfobacteria</taxon>
        <taxon>Desulfobacterales</taxon>
        <taxon>Desulfococcaceae</taxon>
        <taxon>Desulfonema</taxon>
    </lineage>
</organism>
<dbReference type="PROSITE" id="PS00198">
    <property type="entry name" value="4FE4S_FER_1"/>
    <property type="match status" value="1"/>
</dbReference>
<feature type="domain" description="4Fe-4S ferredoxin-type" evidence="7">
    <location>
        <begin position="35"/>
        <end position="63"/>
    </location>
</feature>
<evidence type="ECO:0000256" key="1">
    <source>
        <dbReference type="ARBA" id="ARBA00022630"/>
    </source>
</evidence>
<dbReference type="InterPro" id="IPR000415">
    <property type="entry name" value="Nitroreductase-like"/>
</dbReference>
<evidence type="ECO:0000256" key="4">
    <source>
        <dbReference type="ARBA" id="ARBA00023002"/>
    </source>
</evidence>
<feature type="domain" description="4Fe-4S ferredoxin-type" evidence="7">
    <location>
        <begin position="5"/>
        <end position="34"/>
    </location>
</feature>
<sequence length="302" mass="33193">MNRTVTTQIDPERCIGCGLCVRVCPSGTLSMQGDRAVVTGIRSLGCGHCAAICPADAVRVTALENESLDFQTFSEERAWLPFGEYDTAQLVRLLRSRRSCRNYSDKPVSPALLEDLVRIGITAPSGTNSQKWTFTLLPTRDHVMALGERIGLFFRKLNRLAEKPWLRNGLKWLGKSQLDGYYREYYESVRDALAEYENTGRDRLFHGAAAAIIVGAGPGGSCPAEDALLATQNILLGAHAMGLGSCLIGFAVEAMKNDRAIARSAGIPDEESVCAVIALGWPDAEYRRLTGRKRFTLRYSEK</sequence>
<dbReference type="Proteomes" id="UP000288096">
    <property type="component" value="Unassembled WGS sequence"/>
</dbReference>
<evidence type="ECO:0000256" key="2">
    <source>
        <dbReference type="ARBA" id="ARBA00022643"/>
    </source>
</evidence>
<dbReference type="SUPFAM" id="SSF55469">
    <property type="entry name" value="FMN-dependent nitroreductase-like"/>
    <property type="match status" value="1"/>
</dbReference>
<dbReference type="Pfam" id="PF00037">
    <property type="entry name" value="Fer4"/>
    <property type="match status" value="1"/>
</dbReference>
<keyword evidence="9" id="KW-1185">Reference proteome</keyword>
<keyword evidence="4" id="KW-0560">Oxidoreductase</keyword>
<dbReference type="SUPFAM" id="SSF54862">
    <property type="entry name" value="4Fe-4S ferredoxins"/>
    <property type="match status" value="1"/>
</dbReference>
<dbReference type="RefSeq" id="WP_124328786.1">
    <property type="nucleotide sequence ID" value="NZ_BEXT01000001.1"/>
</dbReference>
<keyword evidence="3" id="KW-0479">Metal-binding</keyword>
<dbReference type="EMBL" id="BEXT01000001">
    <property type="protein sequence ID" value="GBC61502.1"/>
    <property type="molecule type" value="Genomic_DNA"/>
</dbReference>
<dbReference type="InterPro" id="IPR029479">
    <property type="entry name" value="Nitroreductase"/>
</dbReference>
<gene>
    <name evidence="8" type="ORF">DENIS_2464</name>
</gene>
<dbReference type="PANTHER" id="PTHR23026">
    <property type="entry name" value="NADPH NITROREDUCTASE"/>
    <property type="match status" value="1"/>
</dbReference>
<dbReference type="InterPro" id="IPR017900">
    <property type="entry name" value="4Fe4S_Fe_S_CS"/>
</dbReference>
<keyword evidence="1" id="KW-0285">Flavoprotein</keyword>
<keyword evidence="5" id="KW-0408">Iron</keyword>
<evidence type="ECO:0000256" key="6">
    <source>
        <dbReference type="ARBA" id="ARBA00023014"/>
    </source>
</evidence>
<name>A0A401FWX6_9BACT</name>
<comment type="caution">
    <text evidence="8">The sequence shown here is derived from an EMBL/GenBank/DDBJ whole genome shotgun (WGS) entry which is preliminary data.</text>
</comment>
<dbReference type="InterPro" id="IPR017896">
    <property type="entry name" value="4Fe4S_Fe-S-bd"/>
</dbReference>
<dbReference type="PROSITE" id="PS51379">
    <property type="entry name" value="4FE4S_FER_2"/>
    <property type="match status" value="2"/>
</dbReference>
<keyword evidence="6" id="KW-0411">Iron-sulfur</keyword>
<reference evidence="9" key="1">
    <citation type="submission" date="2017-11" db="EMBL/GenBank/DDBJ databases">
        <authorList>
            <person name="Watanabe M."/>
            <person name="Kojima H."/>
        </authorList>
    </citation>
    <scope>NUCLEOTIDE SEQUENCE [LARGE SCALE GENOMIC DNA]</scope>
    <source>
        <strain evidence="9">Tokyo 01</strain>
    </source>
</reference>
<dbReference type="Pfam" id="PF00881">
    <property type="entry name" value="Nitroreductase"/>
    <property type="match status" value="1"/>
</dbReference>
<dbReference type="PANTHER" id="PTHR23026:SF90">
    <property type="entry name" value="IODOTYROSINE DEIODINASE 1"/>
    <property type="match status" value="1"/>
</dbReference>
<dbReference type="GO" id="GO:0016491">
    <property type="term" value="F:oxidoreductase activity"/>
    <property type="evidence" value="ECO:0007669"/>
    <property type="project" value="UniProtKB-KW"/>
</dbReference>
<protein>
    <submittedName>
        <fullName evidence="8">Nitroreductase</fullName>
    </submittedName>
</protein>
<proteinExistence type="predicted"/>
<dbReference type="OrthoDB" id="368873at2"/>
<dbReference type="GO" id="GO:0051536">
    <property type="term" value="F:iron-sulfur cluster binding"/>
    <property type="evidence" value="ECO:0007669"/>
    <property type="project" value="UniProtKB-KW"/>
</dbReference>
<dbReference type="GO" id="GO:0046872">
    <property type="term" value="F:metal ion binding"/>
    <property type="evidence" value="ECO:0007669"/>
    <property type="project" value="UniProtKB-KW"/>
</dbReference>
<dbReference type="InterPro" id="IPR050627">
    <property type="entry name" value="Nitroreductase/BluB"/>
</dbReference>
<reference evidence="9" key="2">
    <citation type="submission" date="2019-01" db="EMBL/GenBank/DDBJ databases">
        <title>Genome sequence of Desulfonema ishimotonii strain Tokyo 01.</title>
        <authorList>
            <person name="Fukui M."/>
        </authorList>
    </citation>
    <scope>NUCLEOTIDE SEQUENCE [LARGE SCALE GENOMIC DNA]</scope>
    <source>
        <strain evidence="9">Tokyo 01</strain>
    </source>
</reference>
<evidence type="ECO:0000256" key="5">
    <source>
        <dbReference type="ARBA" id="ARBA00023004"/>
    </source>
</evidence>
<evidence type="ECO:0000313" key="8">
    <source>
        <dbReference type="EMBL" id="GBC61502.1"/>
    </source>
</evidence>
<keyword evidence="2" id="KW-0288">FMN</keyword>
<dbReference type="Gene3D" id="3.30.70.20">
    <property type="match status" value="1"/>
</dbReference>
<dbReference type="AlphaFoldDB" id="A0A401FWX6"/>
<evidence type="ECO:0000256" key="3">
    <source>
        <dbReference type="ARBA" id="ARBA00022723"/>
    </source>
</evidence>